<dbReference type="SUPFAM" id="SSF53822">
    <property type="entry name" value="Periplasmic binding protein-like I"/>
    <property type="match status" value="1"/>
</dbReference>
<keyword evidence="4 8" id="KW-0472">Membrane</keyword>
<evidence type="ECO:0000256" key="1">
    <source>
        <dbReference type="ARBA" id="ARBA00022729"/>
    </source>
</evidence>
<dbReference type="CDD" id="cd06339">
    <property type="entry name" value="PBP1_YraM_LppC_lipoprotein-like"/>
    <property type="match status" value="1"/>
</dbReference>
<dbReference type="RefSeq" id="WP_064518386.1">
    <property type="nucleotide sequence ID" value="NZ_CP010029.1"/>
</dbReference>
<comment type="similarity">
    <text evidence="8">Belongs to the LpoA family.</text>
</comment>
<dbReference type="InterPro" id="IPR028082">
    <property type="entry name" value="Peripla_BP_I"/>
</dbReference>
<dbReference type="Pfam" id="PF04348">
    <property type="entry name" value="LppC"/>
    <property type="match status" value="2"/>
</dbReference>
<comment type="function">
    <text evidence="8">Regulator of peptidoglycan synthesis that is essential for the function of penicillin-binding protein 1A (PBP1a).</text>
</comment>
<reference evidence="11" key="1">
    <citation type="journal article" date="2016" name="Toxins">
        <title>The Draft Genome Sequence of the Yersinia entomophaga Entomopathogenic Type Strain MH96T.</title>
        <authorList>
            <person name="Hurst M.R."/>
            <person name="Beattie A."/>
            <person name="Altermann E."/>
            <person name="Moraga R.M."/>
            <person name="Harper L.A."/>
            <person name="Calder J."/>
            <person name="Laugraud A."/>
        </authorList>
    </citation>
    <scope>NUCLEOTIDE SEQUENCE [LARGE SCALE GENOMIC DNA]</scope>
    <source>
        <strain evidence="11">MH96</strain>
    </source>
</reference>
<keyword evidence="3 8" id="KW-0573">Peptidoglycan synthesis</keyword>
<evidence type="ECO:0000256" key="7">
    <source>
        <dbReference type="ARBA" id="ARBA00023288"/>
    </source>
</evidence>
<name>A0ABN4PXH9_YERET</name>
<dbReference type="Gene3D" id="1.25.40.10">
    <property type="entry name" value="Tetratricopeptide repeat domain"/>
    <property type="match status" value="1"/>
</dbReference>
<gene>
    <name evidence="8" type="primary">lpoA</name>
    <name evidence="10" type="ORF">PL78_10360</name>
</gene>
<feature type="chain" id="PRO_5046884700" description="Penicillin-binding protein activator LpoA" evidence="9">
    <location>
        <begin position="21"/>
        <end position="653"/>
    </location>
</feature>
<keyword evidence="5" id="KW-0564">Palmitate</keyword>
<dbReference type="PANTHER" id="PTHR38038:SF1">
    <property type="entry name" value="PENICILLIN-BINDING PROTEIN ACTIVATOR LPOA"/>
    <property type="match status" value="1"/>
</dbReference>
<dbReference type="HAMAP" id="MF_01890">
    <property type="entry name" value="LpoA"/>
    <property type="match status" value="1"/>
</dbReference>
<organism evidence="10 11">
    <name type="scientific">Yersinia entomophaga</name>
    <dbReference type="NCBI Taxonomy" id="935293"/>
    <lineage>
        <taxon>Bacteria</taxon>
        <taxon>Pseudomonadati</taxon>
        <taxon>Pseudomonadota</taxon>
        <taxon>Gammaproteobacteria</taxon>
        <taxon>Enterobacterales</taxon>
        <taxon>Yersiniaceae</taxon>
        <taxon>Yersinia</taxon>
    </lineage>
</organism>
<dbReference type="InterPro" id="IPR011990">
    <property type="entry name" value="TPR-like_helical_dom_sf"/>
</dbReference>
<comment type="subunit">
    <text evidence="8">Interacts with PBP1a.</text>
</comment>
<evidence type="ECO:0000256" key="6">
    <source>
        <dbReference type="ARBA" id="ARBA00023237"/>
    </source>
</evidence>
<dbReference type="Gene3D" id="1.25.40.650">
    <property type="match status" value="1"/>
</dbReference>
<proteinExistence type="inferred from homology"/>
<evidence type="ECO:0000256" key="2">
    <source>
        <dbReference type="ARBA" id="ARBA00022960"/>
    </source>
</evidence>
<protein>
    <recommendedName>
        <fullName evidence="8">Penicillin-binding protein activator LpoA</fullName>
        <shortName evidence="8">PBP activator LpoA</shortName>
    </recommendedName>
</protein>
<keyword evidence="7" id="KW-0449">Lipoprotein</keyword>
<evidence type="ECO:0000256" key="8">
    <source>
        <dbReference type="HAMAP-Rule" id="MF_01890"/>
    </source>
</evidence>
<dbReference type="InterPro" id="IPR007443">
    <property type="entry name" value="LpoA"/>
</dbReference>
<keyword evidence="1 8" id="KW-0732">Signal</keyword>
<evidence type="ECO:0000256" key="3">
    <source>
        <dbReference type="ARBA" id="ARBA00022984"/>
    </source>
</evidence>
<dbReference type="EMBL" id="CP010029">
    <property type="protein sequence ID" value="ANI30224.1"/>
    <property type="molecule type" value="Genomic_DNA"/>
</dbReference>
<evidence type="ECO:0000256" key="5">
    <source>
        <dbReference type="ARBA" id="ARBA00023139"/>
    </source>
</evidence>
<evidence type="ECO:0000256" key="9">
    <source>
        <dbReference type="SAM" id="SignalP"/>
    </source>
</evidence>
<dbReference type="Proteomes" id="UP000266744">
    <property type="component" value="Chromosome"/>
</dbReference>
<sequence>MLSSTSVRTKAGIFIPAVLAALVLAGCSGLAPQTPPPSNIQDEASANSDYYLQQLQQSSDDNKADWQLLAIRALLREGKLPQASEQLNTLPEKMSDTQRQEQQLLAAELLVAQKNAPAAAAILAKLDASTLSANQQVRYYQALIGASQGKPTLPLIRAYIAQEPLLKDKAHQDNIDATWLALAQLTPQDLNTLVINANENVLQGWLDLLHVYQDNRQNPDLLKAAIKDWQTRYPQNPAAKSLPAQLTQIVNFTQASTAKIALLLPLSGQAKVFGEAIQQGFMAAQSGLPAPAPTAEPTIDASAPVDGEAAATPEAPAPVAAPVAASNAQVKVYDTTSQPIAALLAQAQQDGATLVVGPLLKPDVEQLTATPTTLNILALNQPETAKDSPNICYFALSPEDEARDAAHHLWQQQKQMPLLLTPRGAFGDRIAKAFAEEWQKQGGQTVLQQSFGSTAELKQSINSGAGIRLTGQPISVTPTAAPQSVTIAGLTIPAPPVDAPVVSTSAGGNVDAVYIVATPDELTLIKPMIDMATTTRSKPSLYASSRSYQAGAGPDYRLEMEGVQFSDIPLMAGANPALMQQASSKFANDYSLVRLYAMGMDAWTLSNHFAEMRQIPGFKVSGSTGELTASSNCVVNRKLPWLLYRQGMVVPAQ</sequence>
<keyword evidence="6 8" id="KW-0998">Cell outer membrane</keyword>
<evidence type="ECO:0000256" key="4">
    <source>
        <dbReference type="ARBA" id="ARBA00023136"/>
    </source>
</evidence>
<evidence type="ECO:0000313" key="10">
    <source>
        <dbReference type="EMBL" id="ANI30224.1"/>
    </source>
</evidence>
<feature type="signal peptide" evidence="9">
    <location>
        <begin position="1"/>
        <end position="20"/>
    </location>
</feature>
<evidence type="ECO:0000313" key="11">
    <source>
        <dbReference type="Proteomes" id="UP000266744"/>
    </source>
</evidence>
<keyword evidence="11" id="KW-1185">Reference proteome</keyword>
<accession>A0ABN4PXH9</accession>
<dbReference type="Gene3D" id="3.40.50.2300">
    <property type="match status" value="2"/>
</dbReference>
<keyword evidence="2 8" id="KW-0133">Cell shape</keyword>
<dbReference type="PANTHER" id="PTHR38038">
    <property type="entry name" value="PENICILLIN-BINDING PROTEIN ACTIVATOR LPOA"/>
    <property type="match status" value="1"/>
</dbReference>